<dbReference type="Proteomes" id="UP001321473">
    <property type="component" value="Unassembled WGS sequence"/>
</dbReference>
<dbReference type="EMBL" id="JARKHS020010816">
    <property type="protein sequence ID" value="KAK8778383.1"/>
    <property type="molecule type" value="Genomic_DNA"/>
</dbReference>
<proteinExistence type="predicted"/>
<sequence>MPGKCQNEQREAGHDVKTLLEPWTSSVYVSAISTYRPSFIGVQCFRGTYCLGLFRPGSGTLTFSCRVVAFLCVLVILRSISKNANAPTRPI</sequence>
<name>A0AAQ4EV79_AMBAM</name>
<accession>A0AAQ4EV79</accession>
<evidence type="ECO:0000313" key="1">
    <source>
        <dbReference type="EMBL" id="KAK8778383.1"/>
    </source>
</evidence>
<dbReference type="AlphaFoldDB" id="A0AAQ4EV79"/>
<evidence type="ECO:0000313" key="2">
    <source>
        <dbReference type="Proteomes" id="UP001321473"/>
    </source>
</evidence>
<organism evidence="1 2">
    <name type="scientific">Amblyomma americanum</name>
    <name type="common">Lone star tick</name>
    <dbReference type="NCBI Taxonomy" id="6943"/>
    <lineage>
        <taxon>Eukaryota</taxon>
        <taxon>Metazoa</taxon>
        <taxon>Ecdysozoa</taxon>
        <taxon>Arthropoda</taxon>
        <taxon>Chelicerata</taxon>
        <taxon>Arachnida</taxon>
        <taxon>Acari</taxon>
        <taxon>Parasitiformes</taxon>
        <taxon>Ixodida</taxon>
        <taxon>Ixodoidea</taxon>
        <taxon>Ixodidae</taxon>
        <taxon>Amblyomminae</taxon>
        <taxon>Amblyomma</taxon>
    </lineage>
</organism>
<gene>
    <name evidence="1" type="ORF">V5799_020274</name>
</gene>
<reference evidence="1 2" key="1">
    <citation type="journal article" date="2023" name="Arcadia Sci">
        <title>De novo assembly of a long-read Amblyomma americanum tick genome.</title>
        <authorList>
            <person name="Chou S."/>
            <person name="Poskanzer K.E."/>
            <person name="Rollins M."/>
            <person name="Thuy-Boun P.S."/>
        </authorList>
    </citation>
    <scope>NUCLEOTIDE SEQUENCE [LARGE SCALE GENOMIC DNA]</scope>
    <source>
        <strain evidence="1">F_SG_1</strain>
        <tissue evidence="1">Salivary glands</tissue>
    </source>
</reference>
<protein>
    <submittedName>
        <fullName evidence="1">Uncharacterized protein</fullName>
    </submittedName>
</protein>
<comment type="caution">
    <text evidence="1">The sequence shown here is derived from an EMBL/GenBank/DDBJ whole genome shotgun (WGS) entry which is preliminary data.</text>
</comment>
<keyword evidence="2" id="KW-1185">Reference proteome</keyword>